<evidence type="ECO:0000259" key="8">
    <source>
        <dbReference type="Pfam" id="PF08124"/>
    </source>
</evidence>
<dbReference type="GO" id="GO:0005576">
    <property type="term" value="C:extracellular region"/>
    <property type="evidence" value="ECO:0007669"/>
    <property type="project" value="InterPro"/>
</dbReference>
<evidence type="ECO:0000259" key="7">
    <source>
        <dbReference type="Pfam" id="PF02884"/>
    </source>
</evidence>
<evidence type="ECO:0000313" key="9">
    <source>
        <dbReference type="EMBL" id="MST97203.1"/>
    </source>
</evidence>
<dbReference type="InterPro" id="IPR004103">
    <property type="entry name" value="Lyase_8_C"/>
</dbReference>
<comment type="caution">
    <text evidence="9">The sequence shown here is derived from an EMBL/GenBank/DDBJ whole genome shotgun (WGS) entry which is preliminary data.</text>
</comment>
<feature type="domain" description="Polysaccharide lyase 8 N-terminal alpha-helical" evidence="8">
    <location>
        <begin position="39"/>
        <end position="286"/>
    </location>
</feature>
<evidence type="ECO:0008006" key="11">
    <source>
        <dbReference type="Google" id="ProtNLM"/>
    </source>
</evidence>
<feature type="active site" evidence="4">
    <location>
        <position position="224"/>
    </location>
</feature>
<dbReference type="RefSeq" id="WP_154418082.1">
    <property type="nucleotide sequence ID" value="NZ_VUNS01000008.1"/>
</dbReference>
<dbReference type="GO" id="GO:0030246">
    <property type="term" value="F:carbohydrate binding"/>
    <property type="evidence" value="ECO:0007669"/>
    <property type="project" value="InterPro"/>
</dbReference>
<dbReference type="Pfam" id="PF08124">
    <property type="entry name" value="Lyase_8_N"/>
    <property type="match status" value="1"/>
</dbReference>
<keyword evidence="3" id="KW-0456">Lyase</keyword>
<dbReference type="InterPro" id="IPR003159">
    <property type="entry name" value="Lyase_8_central_dom"/>
</dbReference>
<dbReference type="Proteomes" id="UP000435649">
    <property type="component" value="Unassembled WGS sequence"/>
</dbReference>
<evidence type="ECO:0000256" key="4">
    <source>
        <dbReference type="PIRSR" id="PIRSR638970-1"/>
    </source>
</evidence>
<dbReference type="SUPFAM" id="SSF48230">
    <property type="entry name" value="Chondroitin AC/alginate lyase"/>
    <property type="match status" value="1"/>
</dbReference>
<dbReference type="InterPro" id="IPR011013">
    <property type="entry name" value="Gal_mutarotase_sf_dom"/>
</dbReference>
<dbReference type="PANTHER" id="PTHR38481">
    <property type="entry name" value="HYALURONATE LYASE"/>
    <property type="match status" value="1"/>
</dbReference>
<keyword evidence="10" id="KW-1185">Reference proteome</keyword>
<dbReference type="InterPro" id="IPR008929">
    <property type="entry name" value="Chondroitin_lyas"/>
</dbReference>
<feature type="active site" evidence="4">
    <location>
        <position position="215"/>
    </location>
</feature>
<comment type="similarity">
    <text evidence="1">Belongs to the polysaccharide lyase 8 family.</text>
</comment>
<sequence>MRLFGVMLIMVLLTNLFAADADLRKIREQAAAWFSGSGTASEARRALETQQPDGSWRDVNYADRNRGHWAPRRHLSRAVVLAAEYRRGREKGAADAKLRDAAVKALGFWAARDCTSPNWWHQSIGTPMELCSAILLLGDGLPSEVLAELRPILDRSEPGMTAQNRVWLAGIQLLKGAIFEQPEWVREGADAVSAELHVAAPGMEGIQPDWSFHQHGPQLQFGNYGLAYFSEMTKWLAILHGTRFALPEEKAEILTSYYHHGLRWVLFDRQMDFSACGRQINGGQVRAKYRSVTGTAARLNRVLGVRHRVTENDFRFSGSRYFPDSDFYVQRNGGDCYWSVKMSSSRTVPSETVNSENLLGRLAGHGATMFMSGRGELVDIGALWEWRQIPGVTSVQDDSPLVCKNPGLRNKCGWVGGLSDDEIGFCAMDFDNGEVAAKKSFFFFGPGMIAVGSDIRSGVDAPVVTTIAQMRTDEEVAVHRFGDLEGTEVANGAFLYRILKTDGKLSAGSEERTGNWKRVTEALSDAPVRGRIFTCAINHGRKPENAFYAYQVVYLPQAAECSAKLLETGSESIHAVAGKDAVMAAFHEAGTVTLPDGTVLEAKQPALVMLRNGRIYAADPGRKRKILDVVLAGRKYRLPFPQGAEAGRTVSVPAER</sequence>
<dbReference type="SUPFAM" id="SSF74650">
    <property type="entry name" value="Galactose mutarotase-like"/>
    <property type="match status" value="1"/>
</dbReference>
<dbReference type="InterPro" id="IPR038970">
    <property type="entry name" value="Lyase_8"/>
</dbReference>
<name>A0A844G214_9BACT</name>
<gene>
    <name evidence="9" type="ORF">FYJ85_09120</name>
</gene>
<feature type="chain" id="PRO_5032328192" description="Chondroitin AC lyase" evidence="5">
    <location>
        <begin position="19"/>
        <end position="656"/>
    </location>
</feature>
<keyword evidence="2 5" id="KW-0732">Signal</keyword>
<feature type="active site" evidence="4">
    <location>
        <position position="278"/>
    </location>
</feature>
<dbReference type="SUPFAM" id="SSF49863">
    <property type="entry name" value="Hyaluronate lyase-like, C-terminal domain"/>
    <property type="match status" value="1"/>
</dbReference>
<evidence type="ECO:0000256" key="3">
    <source>
        <dbReference type="ARBA" id="ARBA00023239"/>
    </source>
</evidence>
<dbReference type="InterPro" id="IPR014718">
    <property type="entry name" value="GH-type_carb-bd"/>
</dbReference>
<dbReference type="Pfam" id="PF02278">
    <property type="entry name" value="Lyase_8"/>
    <property type="match status" value="1"/>
</dbReference>
<accession>A0A844G214</accession>
<dbReference type="Pfam" id="PF02884">
    <property type="entry name" value="Lyase_8_C"/>
    <property type="match status" value="1"/>
</dbReference>
<protein>
    <recommendedName>
        <fullName evidence="11">Chondroitin AC lyase</fullName>
    </recommendedName>
</protein>
<feature type="signal peptide" evidence="5">
    <location>
        <begin position="1"/>
        <end position="18"/>
    </location>
</feature>
<dbReference type="EMBL" id="VUNS01000008">
    <property type="protein sequence ID" value="MST97203.1"/>
    <property type="molecule type" value="Genomic_DNA"/>
</dbReference>
<dbReference type="GO" id="GO:0005975">
    <property type="term" value="P:carbohydrate metabolic process"/>
    <property type="evidence" value="ECO:0007669"/>
    <property type="project" value="InterPro"/>
</dbReference>
<dbReference type="Gene3D" id="2.70.98.10">
    <property type="match status" value="1"/>
</dbReference>
<evidence type="ECO:0000256" key="5">
    <source>
        <dbReference type="SAM" id="SignalP"/>
    </source>
</evidence>
<evidence type="ECO:0000313" key="10">
    <source>
        <dbReference type="Proteomes" id="UP000435649"/>
    </source>
</evidence>
<feature type="domain" description="Polysaccharide lyase family 8 C-terminal" evidence="7">
    <location>
        <begin position="570"/>
        <end position="625"/>
    </location>
</feature>
<evidence type="ECO:0000256" key="1">
    <source>
        <dbReference type="ARBA" id="ARBA00006699"/>
    </source>
</evidence>
<evidence type="ECO:0000259" key="6">
    <source>
        <dbReference type="Pfam" id="PF02278"/>
    </source>
</evidence>
<dbReference type="PANTHER" id="PTHR38481:SF1">
    <property type="entry name" value="HYALURONATE LYASE"/>
    <property type="match status" value="1"/>
</dbReference>
<feature type="domain" description="Polysaccharide lyase family 8 central" evidence="6">
    <location>
        <begin position="320"/>
        <end position="553"/>
    </location>
</feature>
<dbReference type="InterPro" id="IPR012970">
    <property type="entry name" value="Lyase_8_alpha_N"/>
</dbReference>
<proteinExistence type="inferred from homology"/>
<reference evidence="9 10" key="1">
    <citation type="submission" date="2019-08" db="EMBL/GenBank/DDBJ databases">
        <title>In-depth cultivation of the pig gut microbiome towards novel bacterial diversity and tailored functional studies.</title>
        <authorList>
            <person name="Wylensek D."/>
            <person name="Hitch T.C.A."/>
            <person name="Clavel T."/>
        </authorList>
    </citation>
    <scope>NUCLEOTIDE SEQUENCE [LARGE SCALE GENOMIC DNA]</scope>
    <source>
        <strain evidence="9 10">BBE-744-WT-12</strain>
    </source>
</reference>
<evidence type="ECO:0000256" key="2">
    <source>
        <dbReference type="ARBA" id="ARBA00022729"/>
    </source>
</evidence>
<dbReference type="Gene3D" id="1.50.10.100">
    <property type="entry name" value="Chondroitin AC/alginate lyase"/>
    <property type="match status" value="1"/>
</dbReference>
<dbReference type="InterPro" id="IPR011071">
    <property type="entry name" value="Lyase_8-like_C"/>
</dbReference>
<dbReference type="AlphaFoldDB" id="A0A844G214"/>
<dbReference type="Gene3D" id="2.60.220.10">
    <property type="entry name" value="Polysaccharide lyase family 8-like, C-terminal"/>
    <property type="match status" value="1"/>
</dbReference>
<dbReference type="GO" id="GO:0016837">
    <property type="term" value="F:carbon-oxygen lyase activity, acting on polysaccharides"/>
    <property type="evidence" value="ECO:0007669"/>
    <property type="project" value="UniProtKB-ARBA"/>
</dbReference>
<organism evidence="9 10">
    <name type="scientific">Victivallis lenta</name>
    <dbReference type="NCBI Taxonomy" id="2606640"/>
    <lineage>
        <taxon>Bacteria</taxon>
        <taxon>Pseudomonadati</taxon>
        <taxon>Lentisphaerota</taxon>
        <taxon>Lentisphaeria</taxon>
        <taxon>Victivallales</taxon>
        <taxon>Victivallaceae</taxon>
        <taxon>Victivallis</taxon>
    </lineage>
</organism>